<proteinExistence type="predicted"/>
<comment type="caution">
    <text evidence="1">The sequence shown here is derived from an EMBL/GenBank/DDBJ whole genome shotgun (WGS) entry which is preliminary data.</text>
</comment>
<accession>A0A951QNE6</accession>
<dbReference type="EMBL" id="JAHHGZ010000017">
    <property type="protein sequence ID" value="MBW4669021.1"/>
    <property type="molecule type" value="Genomic_DNA"/>
</dbReference>
<evidence type="ECO:0000313" key="2">
    <source>
        <dbReference type="Proteomes" id="UP000729701"/>
    </source>
</evidence>
<evidence type="ECO:0000313" key="1">
    <source>
        <dbReference type="EMBL" id="MBW4669021.1"/>
    </source>
</evidence>
<dbReference type="AlphaFoldDB" id="A0A951QNE6"/>
<gene>
    <name evidence="1" type="ORF">KME60_16745</name>
</gene>
<organism evidence="1 2">
    <name type="scientific">Cyanomargarita calcarea GSE-NOS-MK-12-04C</name>
    <dbReference type="NCBI Taxonomy" id="2839659"/>
    <lineage>
        <taxon>Bacteria</taxon>
        <taxon>Bacillati</taxon>
        <taxon>Cyanobacteriota</taxon>
        <taxon>Cyanophyceae</taxon>
        <taxon>Nostocales</taxon>
        <taxon>Cyanomargaritaceae</taxon>
        <taxon>Cyanomargarita</taxon>
    </lineage>
</organism>
<sequence>MDLELQIRVESSQAAKLSKEANHAFAAKNFAQGKALMKQAVEAGQRCQNLIQQFQQGNTN</sequence>
<protein>
    <submittedName>
        <fullName evidence="1">Uncharacterized protein</fullName>
    </submittedName>
</protein>
<reference evidence="1" key="1">
    <citation type="submission" date="2021-05" db="EMBL/GenBank/DDBJ databases">
        <authorList>
            <person name="Pietrasiak N."/>
            <person name="Ward R."/>
            <person name="Stajich J.E."/>
            <person name="Kurbessoian T."/>
        </authorList>
    </citation>
    <scope>NUCLEOTIDE SEQUENCE</scope>
    <source>
        <strain evidence="1">GSE-NOS-MK-12-04C</strain>
    </source>
</reference>
<reference evidence="1" key="2">
    <citation type="journal article" date="2022" name="Microbiol. Resour. Announc.">
        <title>Metagenome Sequencing to Explore Phylogenomics of Terrestrial Cyanobacteria.</title>
        <authorList>
            <person name="Ward R.D."/>
            <person name="Stajich J.E."/>
            <person name="Johansen J.R."/>
            <person name="Huntemann M."/>
            <person name="Clum A."/>
            <person name="Foster B."/>
            <person name="Foster B."/>
            <person name="Roux S."/>
            <person name="Palaniappan K."/>
            <person name="Varghese N."/>
            <person name="Mukherjee S."/>
            <person name="Reddy T.B.K."/>
            <person name="Daum C."/>
            <person name="Copeland A."/>
            <person name="Chen I.A."/>
            <person name="Ivanova N.N."/>
            <person name="Kyrpides N.C."/>
            <person name="Shapiro N."/>
            <person name="Eloe-Fadrosh E.A."/>
            <person name="Pietrasiak N."/>
        </authorList>
    </citation>
    <scope>NUCLEOTIDE SEQUENCE</scope>
    <source>
        <strain evidence="1">GSE-NOS-MK-12-04C</strain>
    </source>
</reference>
<name>A0A951QNE6_9CYAN</name>
<dbReference type="Proteomes" id="UP000729701">
    <property type="component" value="Unassembled WGS sequence"/>
</dbReference>